<evidence type="ECO:0000256" key="8">
    <source>
        <dbReference type="PROSITE-ProRule" id="PRU00282"/>
    </source>
</evidence>
<dbReference type="InterPro" id="IPR002067">
    <property type="entry name" value="MCP"/>
</dbReference>
<dbReference type="Pfam" id="PF13405">
    <property type="entry name" value="EF-hand_6"/>
    <property type="match status" value="1"/>
</dbReference>
<feature type="repeat" description="Solcar" evidence="8">
    <location>
        <begin position="532"/>
        <end position="613"/>
    </location>
</feature>
<evidence type="ECO:0000256" key="6">
    <source>
        <dbReference type="ARBA" id="ARBA00022989"/>
    </source>
</evidence>
<dbReference type="PROSITE" id="PS50222">
    <property type="entry name" value="EF_HAND_2"/>
    <property type="match status" value="2"/>
</dbReference>
<sequence>MVAFTTRGVFTSADEDDHHDKTCNPFTSNFMFELRMQKRKESWLNRKQACIASMSCSSTCSSGDLRKTFNLIDYNNKGFVTIEDLTAYAEANGMPACYAESFMKAVRGSNQLSSASGTVKFQAFSKFVKSREAALRRAFDRFDTNGDGQISVKELESSLRHIAITCPTSRCISRCNKKMAKEMFSRIGGQRYRSVDFCKFRQFFLLLPSEELIVSYWMGQGRCPDLDSRVLIHDENDATKASPWGHLLAGAVAGATSRTATAPLETMRLAVMTGSIEPSGFGKVRLCHWNLPVLGRCACVTRTFRFWEGAPVSLEPSGFGKVATCVTRTFRFWEGAPVSIEPSGFGKVRLCHWNLPVLGRCTCVNRTFRFWEGAPVSIEPSGFGKNAAAIMEKGGGWRALFRGNAVNVMRSAPSKALDFFAFDTFKRMLGDSGSYLNTFLAAGLAGAASWTCLYPLEVVRSRVTCGSVPSAALAGGVNPFRIMSHISATEGWRALYRGLGWSVAAIIPEASICYGLHDALKRSYKERMGGDPDVMTSLTFGVLSAFTGQLVACPMETVSRRLQMSGAPGLDIIIKDISSAGIQNFYRGVGASTIRLIPMACISFGTYELVRAALVRLEEWRLESETSNDITQHCLPLQSDAPCAS</sequence>
<dbReference type="PRINTS" id="PR00926">
    <property type="entry name" value="MITOCARRIER"/>
</dbReference>
<keyword evidence="5" id="KW-0106">Calcium</keyword>
<protein>
    <recommendedName>
        <fullName evidence="9">EF-hand domain-containing protein</fullName>
    </recommendedName>
</protein>
<keyword evidence="4" id="KW-0677">Repeat</keyword>
<dbReference type="InterPro" id="IPR018108">
    <property type="entry name" value="MCP_transmembrane"/>
</dbReference>
<dbReference type="Proteomes" id="UP000232323">
    <property type="component" value="Unassembled WGS sequence"/>
</dbReference>
<dbReference type="SMART" id="SM00054">
    <property type="entry name" value="EFh"/>
    <property type="match status" value="2"/>
</dbReference>
<evidence type="ECO:0000256" key="1">
    <source>
        <dbReference type="ARBA" id="ARBA00004448"/>
    </source>
</evidence>
<comment type="caution">
    <text evidence="10">The sequence shown here is derived from an EMBL/GenBank/DDBJ whole genome shotgun (WGS) entry which is preliminary data.</text>
</comment>
<keyword evidence="7 8" id="KW-0472">Membrane</keyword>
<keyword evidence="6" id="KW-1133">Transmembrane helix</keyword>
<feature type="repeat" description="Solcar" evidence="8">
    <location>
        <begin position="433"/>
        <end position="523"/>
    </location>
</feature>
<organism evidence="10 11">
    <name type="scientific">Chlamydomonas eustigma</name>
    <dbReference type="NCBI Taxonomy" id="1157962"/>
    <lineage>
        <taxon>Eukaryota</taxon>
        <taxon>Viridiplantae</taxon>
        <taxon>Chlorophyta</taxon>
        <taxon>core chlorophytes</taxon>
        <taxon>Chlorophyceae</taxon>
        <taxon>CS clade</taxon>
        <taxon>Chlamydomonadales</taxon>
        <taxon>Chlamydomonadaceae</taxon>
        <taxon>Chlamydomonas</taxon>
    </lineage>
</organism>
<gene>
    <name evidence="10" type="ORF">CEUSTIGMA_g6100.t1</name>
</gene>
<dbReference type="OrthoDB" id="270584at2759"/>
<evidence type="ECO:0000256" key="5">
    <source>
        <dbReference type="ARBA" id="ARBA00022837"/>
    </source>
</evidence>
<dbReference type="InterPro" id="IPR018247">
    <property type="entry name" value="EF_Hand_1_Ca_BS"/>
</dbReference>
<evidence type="ECO:0000313" key="11">
    <source>
        <dbReference type="Proteomes" id="UP000232323"/>
    </source>
</evidence>
<dbReference type="GO" id="GO:0005509">
    <property type="term" value="F:calcium ion binding"/>
    <property type="evidence" value="ECO:0007669"/>
    <property type="project" value="InterPro"/>
</dbReference>
<keyword evidence="3 8" id="KW-0812">Transmembrane</keyword>
<comment type="subcellular location">
    <subcellularLocation>
        <location evidence="1">Mitochondrion inner membrane</location>
        <topology evidence="1">Multi-pass membrane protein</topology>
    </subcellularLocation>
</comment>
<proteinExistence type="predicted"/>
<keyword evidence="11" id="KW-1185">Reference proteome</keyword>
<dbReference type="Pfam" id="PF13202">
    <property type="entry name" value="EF-hand_5"/>
    <property type="match status" value="1"/>
</dbReference>
<dbReference type="InterPro" id="IPR023395">
    <property type="entry name" value="MCP_dom_sf"/>
</dbReference>
<dbReference type="EMBL" id="BEGY01000034">
    <property type="protein sequence ID" value="GAX78662.1"/>
    <property type="molecule type" value="Genomic_DNA"/>
</dbReference>
<dbReference type="InterPro" id="IPR002048">
    <property type="entry name" value="EF_hand_dom"/>
</dbReference>
<dbReference type="PROSITE" id="PS50920">
    <property type="entry name" value="SOLCAR"/>
    <property type="match status" value="2"/>
</dbReference>
<dbReference type="GO" id="GO:0005743">
    <property type="term" value="C:mitochondrial inner membrane"/>
    <property type="evidence" value="ECO:0007669"/>
    <property type="project" value="UniProtKB-SubCell"/>
</dbReference>
<dbReference type="Pfam" id="PF00153">
    <property type="entry name" value="Mito_carr"/>
    <property type="match status" value="4"/>
</dbReference>
<dbReference type="SUPFAM" id="SSF47473">
    <property type="entry name" value="EF-hand"/>
    <property type="match status" value="1"/>
</dbReference>
<evidence type="ECO:0000256" key="7">
    <source>
        <dbReference type="ARBA" id="ARBA00023136"/>
    </source>
</evidence>
<dbReference type="GO" id="GO:0055085">
    <property type="term" value="P:transmembrane transport"/>
    <property type="evidence" value="ECO:0007669"/>
    <property type="project" value="InterPro"/>
</dbReference>
<dbReference type="InterPro" id="IPR011992">
    <property type="entry name" value="EF-hand-dom_pair"/>
</dbReference>
<dbReference type="PROSITE" id="PS00018">
    <property type="entry name" value="EF_HAND_1"/>
    <property type="match status" value="1"/>
</dbReference>
<evidence type="ECO:0000256" key="2">
    <source>
        <dbReference type="ARBA" id="ARBA00022448"/>
    </source>
</evidence>
<evidence type="ECO:0000256" key="4">
    <source>
        <dbReference type="ARBA" id="ARBA00022737"/>
    </source>
</evidence>
<accession>A0A250X6Z5</accession>
<dbReference type="Gene3D" id="1.50.40.10">
    <property type="entry name" value="Mitochondrial carrier domain"/>
    <property type="match status" value="2"/>
</dbReference>
<dbReference type="Gene3D" id="1.10.238.10">
    <property type="entry name" value="EF-hand"/>
    <property type="match status" value="1"/>
</dbReference>
<dbReference type="STRING" id="1157962.A0A250X6Z5"/>
<reference evidence="10 11" key="1">
    <citation type="submission" date="2017-08" db="EMBL/GenBank/DDBJ databases">
        <title>Acidophilic green algal genome provides insights into adaptation to an acidic environment.</title>
        <authorList>
            <person name="Hirooka S."/>
            <person name="Hirose Y."/>
            <person name="Kanesaki Y."/>
            <person name="Higuchi S."/>
            <person name="Fujiwara T."/>
            <person name="Onuma R."/>
            <person name="Era A."/>
            <person name="Ohbayashi R."/>
            <person name="Uzuka A."/>
            <person name="Nozaki H."/>
            <person name="Yoshikawa H."/>
            <person name="Miyagishima S.Y."/>
        </authorList>
    </citation>
    <scope>NUCLEOTIDE SEQUENCE [LARGE SCALE GENOMIC DNA]</scope>
    <source>
        <strain evidence="10 11">NIES-2499</strain>
    </source>
</reference>
<feature type="domain" description="EF-hand" evidence="9">
    <location>
        <begin position="60"/>
        <end position="95"/>
    </location>
</feature>
<feature type="domain" description="EF-hand" evidence="9">
    <location>
        <begin position="130"/>
        <end position="165"/>
    </location>
</feature>
<dbReference type="AlphaFoldDB" id="A0A250X6Z5"/>
<evidence type="ECO:0000313" key="10">
    <source>
        <dbReference type="EMBL" id="GAX78662.1"/>
    </source>
</evidence>
<keyword evidence="2" id="KW-0813">Transport</keyword>
<name>A0A250X6Z5_9CHLO</name>
<evidence type="ECO:0000259" key="9">
    <source>
        <dbReference type="PROSITE" id="PS50222"/>
    </source>
</evidence>
<dbReference type="PANTHER" id="PTHR24089">
    <property type="entry name" value="SOLUTE CARRIER FAMILY 25"/>
    <property type="match status" value="1"/>
</dbReference>
<dbReference type="SUPFAM" id="SSF103506">
    <property type="entry name" value="Mitochondrial carrier"/>
    <property type="match status" value="1"/>
</dbReference>
<evidence type="ECO:0000256" key="3">
    <source>
        <dbReference type="ARBA" id="ARBA00022692"/>
    </source>
</evidence>